<reference evidence="3 4" key="1">
    <citation type="journal article" date="2014" name="Int. J. Syst. Evol. Microbiol.">
        <title>Complete genome sequence of Corynebacterium casei LMG S-19264T (=DSM 44701T), isolated from a smear-ripened cheese.</title>
        <authorList>
            <consortium name="US DOE Joint Genome Institute (JGI-PGF)"/>
            <person name="Walter F."/>
            <person name="Albersmeier A."/>
            <person name="Kalinowski J."/>
            <person name="Ruckert C."/>
        </authorList>
    </citation>
    <scope>NUCLEOTIDE SEQUENCE [LARGE SCALE GENOMIC DNA]</scope>
    <source>
        <strain evidence="3 4">CGMCC 4.7111</strain>
    </source>
</reference>
<gene>
    <name evidence="3" type="ORF">GCM10011579_020540</name>
</gene>
<evidence type="ECO:0000313" key="3">
    <source>
        <dbReference type="EMBL" id="GGN57837.1"/>
    </source>
</evidence>
<keyword evidence="4" id="KW-1185">Reference proteome</keyword>
<dbReference type="PANTHER" id="PTHR21240:SF28">
    <property type="entry name" value="ISO-OROTATE DECARBOXYLASE (EUROFUNG)"/>
    <property type="match status" value="1"/>
</dbReference>
<keyword evidence="1" id="KW-0456">Lyase</keyword>
<evidence type="ECO:0000256" key="1">
    <source>
        <dbReference type="ARBA" id="ARBA00023239"/>
    </source>
</evidence>
<feature type="domain" description="Amidohydrolase-related" evidence="2">
    <location>
        <begin position="7"/>
        <end position="307"/>
    </location>
</feature>
<dbReference type="GO" id="GO:0016831">
    <property type="term" value="F:carboxy-lyase activity"/>
    <property type="evidence" value="ECO:0007669"/>
    <property type="project" value="InterPro"/>
</dbReference>
<organism evidence="3 4">
    <name type="scientific">Streptomyces albiflavescens</name>
    <dbReference type="NCBI Taxonomy" id="1623582"/>
    <lineage>
        <taxon>Bacteria</taxon>
        <taxon>Bacillati</taxon>
        <taxon>Actinomycetota</taxon>
        <taxon>Actinomycetes</taxon>
        <taxon>Kitasatosporales</taxon>
        <taxon>Streptomycetaceae</taxon>
        <taxon>Streptomyces</taxon>
    </lineage>
</organism>
<dbReference type="GO" id="GO:0016787">
    <property type="term" value="F:hydrolase activity"/>
    <property type="evidence" value="ECO:0007669"/>
    <property type="project" value="InterPro"/>
</dbReference>
<dbReference type="GO" id="GO:0005737">
    <property type="term" value="C:cytoplasm"/>
    <property type="evidence" value="ECO:0007669"/>
    <property type="project" value="TreeGrafter"/>
</dbReference>
<name>A0A917XXT3_9ACTN</name>
<evidence type="ECO:0000313" key="4">
    <source>
        <dbReference type="Proteomes" id="UP000600365"/>
    </source>
</evidence>
<dbReference type="AlphaFoldDB" id="A0A917XXT3"/>
<dbReference type="SUPFAM" id="SSF51556">
    <property type="entry name" value="Metallo-dependent hydrolases"/>
    <property type="match status" value="1"/>
</dbReference>
<dbReference type="InterPro" id="IPR032466">
    <property type="entry name" value="Metal_Hydrolase"/>
</dbReference>
<dbReference type="GO" id="GO:0019748">
    <property type="term" value="P:secondary metabolic process"/>
    <property type="evidence" value="ECO:0007669"/>
    <property type="project" value="TreeGrafter"/>
</dbReference>
<dbReference type="EMBL" id="BMMM01000003">
    <property type="protein sequence ID" value="GGN57837.1"/>
    <property type="molecule type" value="Genomic_DNA"/>
</dbReference>
<dbReference type="InterPro" id="IPR006680">
    <property type="entry name" value="Amidohydro-rel"/>
</dbReference>
<dbReference type="RefSeq" id="WP_189185600.1">
    <property type="nucleotide sequence ID" value="NZ_BMMM01000003.1"/>
</dbReference>
<dbReference type="Pfam" id="PF04909">
    <property type="entry name" value="Amidohydro_2"/>
    <property type="match status" value="1"/>
</dbReference>
<protein>
    <submittedName>
        <fullName evidence="3">Amidohydrolase</fullName>
    </submittedName>
</protein>
<evidence type="ECO:0000259" key="2">
    <source>
        <dbReference type="Pfam" id="PF04909"/>
    </source>
</evidence>
<accession>A0A917XXT3</accession>
<sequence>MPSPYRVDVHQHLIPPAYREVMDRHGATAAGWPTPAWDARSAIAMMDRRSIATGILSISSPGTHFGDDSEARAVARGVNEYSAELAKDRPDRFGFFAGLPLPDVDGALSEAAYALDELHADGVVLMSNVRGRYLGDKEFEPLWAELDARAAVVFIHPDAPPMPMLEGMPSPLLDFPFDTTRTAVHMTLNGVMSRHTRMKVILSHAGGFLPYAAWRFTGGAQFNPGTTPIGILTDLQRFYFDTALSSTPSALPSLLAFAAPGHILYGSDFPFAPEEHGGLLDSMLDGYEGFEPGQLDAINRGSAEVLFPRLAAA</sequence>
<dbReference type="Gene3D" id="3.20.20.140">
    <property type="entry name" value="Metal-dependent hydrolases"/>
    <property type="match status" value="1"/>
</dbReference>
<dbReference type="InterPro" id="IPR032465">
    <property type="entry name" value="ACMSD"/>
</dbReference>
<dbReference type="PANTHER" id="PTHR21240">
    <property type="entry name" value="2-AMINO-3-CARBOXYLMUCONATE-6-SEMIALDEHYDE DECARBOXYLASE"/>
    <property type="match status" value="1"/>
</dbReference>
<comment type="caution">
    <text evidence="3">The sequence shown here is derived from an EMBL/GenBank/DDBJ whole genome shotgun (WGS) entry which is preliminary data.</text>
</comment>
<dbReference type="Proteomes" id="UP000600365">
    <property type="component" value="Unassembled WGS sequence"/>
</dbReference>
<proteinExistence type="predicted"/>